<keyword evidence="4 6" id="KW-0862">Zinc</keyword>
<evidence type="ECO:0000256" key="2">
    <source>
        <dbReference type="ARBA" id="ARBA00022723"/>
    </source>
</evidence>
<keyword evidence="5 6" id="KW-0482">Metalloprotease</keyword>
<feature type="transmembrane region" description="Helical" evidence="7">
    <location>
        <begin position="90"/>
        <end position="114"/>
    </location>
</feature>
<keyword evidence="7" id="KW-0472">Membrane</keyword>
<proteinExistence type="inferred from homology"/>
<evidence type="ECO:0000256" key="6">
    <source>
        <dbReference type="RuleBase" id="RU003983"/>
    </source>
</evidence>
<organism evidence="9 10">
    <name type="scientific">Streptomyces broussonetiae</name>
    <dbReference type="NCBI Taxonomy" id="2686304"/>
    <lineage>
        <taxon>Bacteria</taxon>
        <taxon>Bacillati</taxon>
        <taxon>Actinomycetota</taxon>
        <taxon>Actinomycetes</taxon>
        <taxon>Kitasatosporales</taxon>
        <taxon>Streptomycetaceae</taxon>
        <taxon>Streptomyces</taxon>
    </lineage>
</organism>
<protein>
    <submittedName>
        <fullName evidence="9">M56 family metallopeptidase</fullName>
    </submittedName>
</protein>
<keyword evidence="3 6" id="KW-0378">Hydrolase</keyword>
<dbReference type="PANTHER" id="PTHR34978">
    <property type="entry name" value="POSSIBLE SENSOR-TRANSDUCER PROTEIN BLAR"/>
    <property type="match status" value="1"/>
</dbReference>
<feature type="domain" description="Peptidase M48" evidence="8">
    <location>
        <begin position="136"/>
        <end position="196"/>
    </location>
</feature>
<comment type="caution">
    <text evidence="9">The sequence shown here is derived from an EMBL/GenBank/DDBJ whole genome shotgun (WGS) entry which is preliminary data.</text>
</comment>
<evidence type="ECO:0000259" key="8">
    <source>
        <dbReference type="Pfam" id="PF01435"/>
    </source>
</evidence>
<feature type="transmembrane region" description="Helical" evidence="7">
    <location>
        <begin position="286"/>
        <end position="308"/>
    </location>
</feature>
<keyword evidence="1 6" id="KW-0645">Protease</keyword>
<evidence type="ECO:0000256" key="1">
    <source>
        <dbReference type="ARBA" id="ARBA00022670"/>
    </source>
</evidence>
<dbReference type="InterPro" id="IPR052173">
    <property type="entry name" value="Beta-lactam_resp_regulator"/>
</dbReference>
<reference evidence="9 10" key="1">
    <citation type="submission" date="2024-01" db="EMBL/GenBank/DDBJ databases">
        <title>Genome mining of biosynthetic gene clusters to explore secondary metabolites of Streptomyces sp.</title>
        <authorList>
            <person name="Baig A."/>
            <person name="Ajitkumar Shintre N."/>
            <person name="Kumar H."/>
            <person name="Anbarasu A."/>
            <person name="Ramaiah S."/>
        </authorList>
    </citation>
    <scope>NUCLEOTIDE SEQUENCE [LARGE SCALE GENOMIC DNA]</scope>
    <source>
        <strain evidence="9 10">A57</strain>
    </source>
</reference>
<dbReference type="EMBL" id="JAYMRP010000009">
    <property type="protein sequence ID" value="MFB8773687.1"/>
    <property type="molecule type" value="Genomic_DNA"/>
</dbReference>
<evidence type="ECO:0000256" key="5">
    <source>
        <dbReference type="ARBA" id="ARBA00023049"/>
    </source>
</evidence>
<comment type="cofactor">
    <cofactor evidence="6">
        <name>Zn(2+)</name>
        <dbReference type="ChEBI" id="CHEBI:29105"/>
    </cofactor>
    <text evidence="6">Binds 1 zinc ion per subunit.</text>
</comment>
<evidence type="ECO:0000256" key="7">
    <source>
        <dbReference type="SAM" id="Phobius"/>
    </source>
</evidence>
<keyword evidence="10" id="KW-1185">Reference proteome</keyword>
<dbReference type="InterPro" id="IPR001915">
    <property type="entry name" value="Peptidase_M48"/>
</dbReference>
<evidence type="ECO:0000256" key="4">
    <source>
        <dbReference type="ARBA" id="ARBA00022833"/>
    </source>
</evidence>
<evidence type="ECO:0000313" key="9">
    <source>
        <dbReference type="EMBL" id="MFB8773687.1"/>
    </source>
</evidence>
<dbReference type="PANTHER" id="PTHR34978:SF3">
    <property type="entry name" value="SLR0241 PROTEIN"/>
    <property type="match status" value="1"/>
</dbReference>
<dbReference type="Gene3D" id="3.30.2010.10">
    <property type="entry name" value="Metalloproteases ('zincins'), catalytic domain"/>
    <property type="match status" value="1"/>
</dbReference>
<dbReference type="RefSeq" id="WP_376732472.1">
    <property type="nucleotide sequence ID" value="NZ_JAYMRP010000009.1"/>
</dbReference>
<gene>
    <name evidence="9" type="ORF">VSS16_13255</name>
</gene>
<comment type="similarity">
    <text evidence="6">Belongs to the peptidase M48 family.</text>
</comment>
<dbReference type="Pfam" id="PF01435">
    <property type="entry name" value="Peptidase_M48"/>
    <property type="match status" value="1"/>
</dbReference>
<accession>A0ABV5EA19</accession>
<feature type="transmembrane region" description="Helical" evidence="7">
    <location>
        <begin position="35"/>
        <end position="59"/>
    </location>
</feature>
<keyword evidence="7" id="KW-1133">Transmembrane helix</keyword>
<dbReference type="CDD" id="cd07326">
    <property type="entry name" value="M56_BlaR1_MecR1_like"/>
    <property type="match status" value="1"/>
</dbReference>
<evidence type="ECO:0000313" key="10">
    <source>
        <dbReference type="Proteomes" id="UP001585080"/>
    </source>
</evidence>
<evidence type="ECO:0000256" key="3">
    <source>
        <dbReference type="ARBA" id="ARBA00022801"/>
    </source>
</evidence>
<sequence>MTVCLLLLSIVALTAAVPVPRLLTRAAWPEREPVVALWVWQCLVATVLLSCLTALLLGAATVFQTVRAQVFAPAPAAVTAAYDLSTAPPWAVALTLLLACGAAWTGAMLARELFEARRRRRRARTVLRERAPDLPAGLPAARGPLLVLEDEYPDAWWMPGHPPQLVVTTGALHRLTDHQLDAVLTHERGHARARHDWLVHLSTALATGFPHIPLFAHFCDQTRRLIELAADDTASRRCGHLTTALALIELNQHRGVLSCSSSHRLLGERVDRLLEPPPRLGRRDRALTTTAAALVPLLPLLITFAPGLTALS</sequence>
<keyword evidence="2" id="KW-0479">Metal-binding</keyword>
<name>A0ABV5EA19_9ACTN</name>
<keyword evidence="7" id="KW-0812">Transmembrane</keyword>
<dbReference type="Proteomes" id="UP001585080">
    <property type="component" value="Unassembled WGS sequence"/>
</dbReference>